<dbReference type="SMART" id="SM00952">
    <property type="entry name" value="RAP"/>
    <property type="match status" value="1"/>
</dbReference>
<dbReference type="KEGG" id="dqu:106749627"/>
<reference evidence="3" key="1">
    <citation type="submission" date="2025-08" db="UniProtKB">
        <authorList>
            <consortium name="RefSeq"/>
        </authorList>
    </citation>
    <scope>IDENTIFICATION</scope>
</reference>
<evidence type="ECO:0000313" key="3">
    <source>
        <dbReference type="RefSeq" id="XP_014484768.1"/>
    </source>
</evidence>
<dbReference type="GeneID" id="106749627"/>
<proteinExistence type="predicted"/>
<protein>
    <submittedName>
        <fullName evidence="3">Uncharacterized protein LOC106749627</fullName>
    </submittedName>
</protein>
<organism evidence="2 3">
    <name type="scientific">Dinoponera quadriceps</name>
    <name type="common">South American ant</name>
    <dbReference type="NCBI Taxonomy" id="609295"/>
    <lineage>
        <taxon>Eukaryota</taxon>
        <taxon>Metazoa</taxon>
        <taxon>Ecdysozoa</taxon>
        <taxon>Arthropoda</taxon>
        <taxon>Hexapoda</taxon>
        <taxon>Insecta</taxon>
        <taxon>Pterygota</taxon>
        <taxon>Neoptera</taxon>
        <taxon>Endopterygota</taxon>
        <taxon>Hymenoptera</taxon>
        <taxon>Apocrita</taxon>
        <taxon>Aculeata</taxon>
        <taxon>Formicoidea</taxon>
        <taxon>Formicidae</taxon>
        <taxon>Ponerinae</taxon>
        <taxon>Ponerini</taxon>
        <taxon>Dinoponera</taxon>
    </lineage>
</organism>
<sequence length="665" mass="78333">MSVFTQKLSRLRCSYSTLLRLSNRREHPQWLVASLSCRRLHLVQSSTQGVEPDDRHETVSKSEIMGENDYAHRLFLNSYKYAKSMMLRNTAHAEVSNEKAKELLEQDWSQKIGNELLSAVKKLSYNISYNDERIDEHLYKNAFVAMHNNHQKLNDQDLITLTRYLVPFCQYLIKEPFCQQFYKQLNLECVKRFMNLSVNNMLALCDTFYEMAHSYKSEYIWYAIRKLGNKPQKLAPHHLIQVLFFLNVCRKLPINMYELEYHLEQCFDELTINEVGVAALGFFKTGTKIKSHWLLSRLMTRTIAELNYTDTVSIGAIAKLIRYSMQLTEINKLKELIDAIVPIESRLTLMTLNHIAHASTRVSLYHEELINTIIKRLNNELTTARIKDFERLIFYLTCFNVDPNKSVYHNVIQELRAAWYTSRAQEIQQFPYVISRLLIFLSYVNLYPTDLIERVMASQFIHNMTTGKYYLVSQGYMVLDYSLQVEVPEYSGPFLREPLRDYLFKRYFLNFKSAESSRANILLTHVLQTCQEMFNNTSDILVDQLLPHFMTRDITFALDEQNRLVSIKDYMSKFEPGEIKRISEEDRKNIRWIVLIMGYQGVLIKHTNETVTRLPIGLLAARIRQLAKIGYTPILVSHVEWEKCETQEERYNYIRQLLFQNDAPE</sequence>
<dbReference type="OrthoDB" id="10064757at2759"/>
<name>A0A6P3Y3F1_DINQU</name>
<feature type="domain" description="RAP" evidence="1">
    <location>
        <begin position="594"/>
        <end position="657"/>
    </location>
</feature>
<accession>A0A6P3Y3F1</accession>
<evidence type="ECO:0000313" key="2">
    <source>
        <dbReference type="Proteomes" id="UP000515204"/>
    </source>
</evidence>
<dbReference type="Proteomes" id="UP000515204">
    <property type="component" value="Unplaced"/>
</dbReference>
<gene>
    <name evidence="3" type="primary">LOC106749627</name>
</gene>
<dbReference type="RefSeq" id="XP_014484768.1">
    <property type="nucleotide sequence ID" value="XM_014629282.1"/>
</dbReference>
<keyword evidence="2" id="KW-1185">Reference proteome</keyword>
<dbReference type="InterPro" id="IPR013584">
    <property type="entry name" value="RAP"/>
</dbReference>
<evidence type="ECO:0000259" key="1">
    <source>
        <dbReference type="SMART" id="SM00952"/>
    </source>
</evidence>
<dbReference type="AlphaFoldDB" id="A0A6P3Y3F1"/>